<feature type="binding site" evidence="5">
    <location>
        <position position="264"/>
    </location>
    <ligand>
        <name>Zn(2+)</name>
        <dbReference type="ChEBI" id="CHEBI:29105"/>
    </ligand>
</feature>
<dbReference type="InterPro" id="IPR036565">
    <property type="entry name" value="Mur-like_cat_sf"/>
</dbReference>
<dbReference type="GO" id="GO:0008360">
    <property type="term" value="P:regulation of cell shape"/>
    <property type="evidence" value="ECO:0007669"/>
    <property type="project" value="UniProtKB-KW"/>
</dbReference>
<dbReference type="PANTHER" id="PTHR23135:SF7">
    <property type="entry name" value="LIPID II ISOGLUTAMINYL SYNTHASE (GLUTAMINE-HYDROLYZING) SUBUNIT MURT"/>
    <property type="match status" value="1"/>
</dbReference>
<dbReference type="GO" id="GO:0005524">
    <property type="term" value="F:ATP binding"/>
    <property type="evidence" value="ECO:0007669"/>
    <property type="project" value="UniProtKB-UniRule"/>
</dbReference>
<evidence type="ECO:0000259" key="7">
    <source>
        <dbReference type="Pfam" id="PF08353"/>
    </source>
</evidence>
<dbReference type="Pfam" id="PF08353">
    <property type="entry name" value="MurT_C"/>
    <property type="match status" value="1"/>
</dbReference>
<evidence type="ECO:0000313" key="8">
    <source>
        <dbReference type="EMBL" id="NEW05851.1"/>
    </source>
</evidence>
<accession>A0A6G3ZWA2</accession>
<reference evidence="8" key="1">
    <citation type="submission" date="2020-02" db="EMBL/GenBank/DDBJ databases">
        <authorList>
            <person name="Shen X.-R."/>
            <person name="Zhang Y.-X."/>
        </authorList>
    </citation>
    <scope>NUCLEOTIDE SEQUENCE</scope>
    <source>
        <strain evidence="8">SYP-B3998</strain>
    </source>
</reference>
<dbReference type="HAMAP" id="MF_02214">
    <property type="entry name" value="Lipid_II_synth_MurT"/>
    <property type="match status" value="1"/>
</dbReference>
<feature type="domain" description="Lipid II isoglutaminyl synthase (glutamine-hydrolyzing) subunit MurT C-terminal" evidence="7">
    <location>
        <begin position="352"/>
        <end position="461"/>
    </location>
</feature>
<name>A0A6G3ZWA2_9BACL</name>
<comment type="catalytic activity">
    <reaction evidence="5">
        <text>beta-D-GlcNAc-(1-&gt;4)-Mur2Ac(oyl-L-Ala-gamma-D-Glu-L-Lys-D-Ala-D-Ala)-di-trans,octa-cis-undecaprenyl diphosphate + ATP = beta-D-GlcNAc-(1-&gt;4)-Mur2Ac(oyl-L-Ala-gamma-D-O-P-Glu-L-Lys-D-Ala-D-Ala)-di-trans,octa-cis-undecaprenyl diphosphate + ADP</text>
        <dbReference type="Rhea" id="RHEA:59488"/>
        <dbReference type="ChEBI" id="CHEBI:30616"/>
        <dbReference type="ChEBI" id="CHEBI:60033"/>
        <dbReference type="ChEBI" id="CHEBI:143132"/>
        <dbReference type="ChEBI" id="CHEBI:456216"/>
    </reaction>
</comment>
<dbReference type="Pfam" id="PF08245">
    <property type="entry name" value="Mur_ligase_M"/>
    <property type="match status" value="1"/>
</dbReference>
<keyword evidence="2 5" id="KW-0436">Ligase</keyword>
<feature type="binding site" evidence="5">
    <location>
        <position position="245"/>
    </location>
    <ligand>
        <name>Zn(2+)</name>
        <dbReference type="ChEBI" id="CHEBI:29105"/>
    </ligand>
</feature>
<feature type="binding site" evidence="5">
    <location>
        <position position="266"/>
    </location>
    <ligand>
        <name>Zn(2+)</name>
        <dbReference type="ChEBI" id="CHEBI:29105"/>
    </ligand>
</feature>
<sequence>MKAVQINNPKYFLKIEGNSMEDTASDYLLLMGDYRILKKKMAILSGKTFGKLSRLLGNQGSSLPGAVALKIDPDILTKLSKQINQFIFITGTNGKTTTSNLLAHLLRSTGKKILNNSEGSNMMSGITACLINQSSLFGNLKYDYAVLEVDEASMPAIIKQVAPQMVVITNFFRDQLDRYGEIDILIKDIKNAIDPIDTKLVLNADDPLVVRLSLVGKDRVFYGLNKGAYHFGDYGMSDSKYCATCGEELQYDHIHFSQLGVYNCSCGFKRPIPHYEIDYIQSNPLSFKLRDEIYHMNISGAYNAYNALAAISCAAEIGIQSLEIKEFLNKYESDNGRMQLYDHKGYPYIVNLNKNPSGTNVSLSEILSTQHNKQIVFFINDYIADGEDVSWIWDVDFECLQREDITRIICSGRRAADIALRLKYACVDHNKVIKIPSIEKAIQYTFDHPMPTYLLPTYTALQQVKHYMNGSVDKNDEFITL</sequence>
<comment type="pathway">
    <text evidence="1 5">Cell wall biogenesis; peptidoglycan biosynthesis.</text>
</comment>
<dbReference type="GO" id="GO:0004326">
    <property type="term" value="F:tetrahydrofolylpolyglutamate synthase activity"/>
    <property type="evidence" value="ECO:0007669"/>
    <property type="project" value="InterPro"/>
</dbReference>
<feature type="domain" description="Mur ligase central" evidence="6">
    <location>
        <begin position="89"/>
        <end position="263"/>
    </location>
</feature>
<comment type="catalytic activity">
    <reaction evidence="5">
        <text>beta-D-GlcNAc-(1-&gt;4)-Mur2Ac(oyl-L-Ala-gamma-D-O-P-Glu-L-Lys-D-Ala-D-Ala)-di-trans,octa-cis-undecaprenyl diphosphate + NH4(+) = beta-D-GlcNAc-(1-&gt;4)-Mur2Ac(oyl-L-Ala-D-isoglutaminyl-L-Lys-D-Ala-D-Ala)-di-trans,octa-cis-undecaprenyl diphosphate + phosphate + H(+)</text>
        <dbReference type="Rhea" id="RHEA:57932"/>
        <dbReference type="ChEBI" id="CHEBI:15378"/>
        <dbReference type="ChEBI" id="CHEBI:28938"/>
        <dbReference type="ChEBI" id="CHEBI:43474"/>
        <dbReference type="ChEBI" id="CHEBI:62233"/>
        <dbReference type="ChEBI" id="CHEBI:143132"/>
    </reaction>
</comment>
<dbReference type="UniPathway" id="UPA00219"/>
<comment type="subunit">
    <text evidence="5">Forms a heterodimer with GatD.</text>
</comment>
<protein>
    <recommendedName>
        <fullName evidence="5">Lipid II isoglutaminyl synthase (glutamine-hydrolyzing) subunit MurT</fullName>
        <ecNumber evidence="5">6.3.5.13</ecNumber>
    </recommendedName>
</protein>
<keyword evidence="5" id="KW-0479">Metal-binding</keyword>
<keyword evidence="5" id="KW-0961">Cell wall biogenesis/degradation</keyword>
<dbReference type="RefSeq" id="WP_163943264.1">
    <property type="nucleotide sequence ID" value="NZ_JAAIKC010000001.1"/>
</dbReference>
<dbReference type="GO" id="GO:0140282">
    <property type="term" value="F:carbon-nitrogen ligase activity on lipid II"/>
    <property type="evidence" value="ECO:0007669"/>
    <property type="project" value="UniProtKB-UniRule"/>
</dbReference>
<dbReference type="EMBL" id="JAAIKC010000001">
    <property type="protein sequence ID" value="NEW05851.1"/>
    <property type="molecule type" value="Genomic_DNA"/>
</dbReference>
<dbReference type="InterPro" id="IPR013221">
    <property type="entry name" value="Mur_ligase_cen"/>
</dbReference>
<dbReference type="PANTHER" id="PTHR23135">
    <property type="entry name" value="MUR LIGASE FAMILY MEMBER"/>
    <property type="match status" value="1"/>
</dbReference>
<comment type="catalytic activity">
    <reaction evidence="5">
        <text>beta-D-GlcNAc-(1-&gt;4)-Mur2Ac(oyl-L-Ala-gamma-D-Glu-L-Lys-D-Ala-D-Ala)-di-trans,octa-cis-undecaprenyl diphosphate + L-glutamine + ATP + H2O = beta-D-GlcNAc-(1-&gt;4)-Mur2Ac(oyl-L-Ala-D-isoglutaminyl-L-Lys-D-Ala-D-Ala)-di-trans,octa-cis-undecaprenyl diphosphate + L-glutamate + ADP + phosphate + H(+)</text>
        <dbReference type="Rhea" id="RHEA:57928"/>
        <dbReference type="ChEBI" id="CHEBI:15377"/>
        <dbReference type="ChEBI" id="CHEBI:15378"/>
        <dbReference type="ChEBI" id="CHEBI:29985"/>
        <dbReference type="ChEBI" id="CHEBI:30616"/>
        <dbReference type="ChEBI" id="CHEBI:43474"/>
        <dbReference type="ChEBI" id="CHEBI:58359"/>
        <dbReference type="ChEBI" id="CHEBI:60033"/>
        <dbReference type="ChEBI" id="CHEBI:62233"/>
        <dbReference type="ChEBI" id="CHEBI:456216"/>
        <dbReference type="EC" id="6.3.5.13"/>
    </reaction>
</comment>
<feature type="active site" evidence="5">
    <location>
        <position position="388"/>
    </location>
</feature>
<gene>
    <name evidence="5" type="primary">murT</name>
    <name evidence="8" type="ORF">GK047_07455</name>
</gene>
<dbReference type="GO" id="GO:0071555">
    <property type="term" value="P:cell wall organization"/>
    <property type="evidence" value="ECO:0007669"/>
    <property type="project" value="UniProtKB-KW"/>
</dbReference>
<dbReference type="PROSITE" id="PS01011">
    <property type="entry name" value="FOLYLPOLYGLU_SYNT_1"/>
    <property type="match status" value="1"/>
</dbReference>
<keyword evidence="3 5" id="KW-0547">Nucleotide-binding</keyword>
<organism evidence="8">
    <name type="scientific">Paenibacillus sp. SYP-B3998</name>
    <dbReference type="NCBI Taxonomy" id="2678564"/>
    <lineage>
        <taxon>Bacteria</taxon>
        <taxon>Bacillati</taxon>
        <taxon>Bacillota</taxon>
        <taxon>Bacilli</taxon>
        <taxon>Bacillales</taxon>
        <taxon>Paenibacillaceae</taxon>
        <taxon>Paenibacillus</taxon>
    </lineage>
</organism>
<dbReference type="InterPro" id="IPR013564">
    <property type="entry name" value="MurT_C"/>
</dbReference>
<evidence type="ECO:0000256" key="2">
    <source>
        <dbReference type="ARBA" id="ARBA00022598"/>
    </source>
</evidence>
<dbReference type="SUPFAM" id="SSF53623">
    <property type="entry name" value="MurD-like peptide ligases, catalytic domain"/>
    <property type="match status" value="1"/>
</dbReference>
<comment type="similarity">
    <text evidence="5">Belongs to the MurCDEF family. MurT subfamily.</text>
</comment>
<keyword evidence="4 5" id="KW-0067">ATP-binding</keyword>
<evidence type="ECO:0000256" key="5">
    <source>
        <dbReference type="HAMAP-Rule" id="MF_02214"/>
    </source>
</evidence>
<comment type="function">
    <text evidence="5">The lipid II isoglutaminyl synthase complex catalyzes the formation of alpha-D-isoglutamine in the cell wall lipid II stem peptide. The MurT subunit catalyzes the ATP-dependent amidation of D-glutamate residue of lipid II, converting it to an isoglutamine residue.</text>
</comment>
<evidence type="ECO:0000256" key="4">
    <source>
        <dbReference type="ARBA" id="ARBA00022840"/>
    </source>
</evidence>
<proteinExistence type="inferred from homology"/>
<dbReference type="InterPro" id="IPR043703">
    <property type="entry name" value="Lipid_II_synth_MurT"/>
</dbReference>
<keyword evidence="5" id="KW-0573">Peptidoglycan synthesis</keyword>
<dbReference type="Gene3D" id="3.40.1190.10">
    <property type="entry name" value="Mur-like, catalytic domain"/>
    <property type="match status" value="1"/>
</dbReference>
<evidence type="ECO:0000256" key="3">
    <source>
        <dbReference type="ARBA" id="ARBA00022741"/>
    </source>
</evidence>
<dbReference type="AlphaFoldDB" id="A0A6G3ZWA2"/>
<keyword evidence="5" id="KW-0133">Cell shape</keyword>
<evidence type="ECO:0000259" key="6">
    <source>
        <dbReference type="Pfam" id="PF08245"/>
    </source>
</evidence>
<keyword evidence="5" id="KW-0862">Zinc</keyword>
<dbReference type="EC" id="6.3.5.13" evidence="5"/>
<dbReference type="GO" id="GO:0008270">
    <property type="term" value="F:zinc ion binding"/>
    <property type="evidence" value="ECO:0007669"/>
    <property type="project" value="UniProtKB-UniRule"/>
</dbReference>
<feature type="binding site" evidence="5">
    <location>
        <position position="242"/>
    </location>
    <ligand>
        <name>Zn(2+)</name>
        <dbReference type="ChEBI" id="CHEBI:29105"/>
    </ligand>
</feature>
<comment type="caution">
    <text evidence="8">The sequence shown here is derived from an EMBL/GenBank/DDBJ whole genome shotgun (WGS) entry which is preliminary data.</text>
</comment>
<evidence type="ECO:0000256" key="1">
    <source>
        <dbReference type="ARBA" id="ARBA00004752"/>
    </source>
</evidence>
<dbReference type="InterPro" id="IPR018109">
    <property type="entry name" value="Folylpolyglutamate_synth_CS"/>
</dbReference>
<dbReference type="GO" id="GO:0009252">
    <property type="term" value="P:peptidoglycan biosynthetic process"/>
    <property type="evidence" value="ECO:0007669"/>
    <property type="project" value="UniProtKB-UniRule"/>
</dbReference>